<evidence type="ECO:0000256" key="1">
    <source>
        <dbReference type="SAM" id="Coils"/>
    </source>
</evidence>
<sequence length="464" mass="48375">MKKSISILIILLLLIVPNNMTAQVGIGTTNPNSALDITSTNNGLLIPRVALTNTSTVLPILTGKASELVYNTATTGDVTPGFYYLSADAGPWVRLATTTANSWLITGNTGIVDGTNYIGTAASTNVDVAFRRNNVAAGKIGTTNTSFGLLAASNNGSTHNTAIGVNALTNSTNAASSNNVAIGFGAMDNLGGNNTAQCVAVGVNAFGSATTNSNSVAIGYNAAQGTSTGIDNTAIGSGALNNNSTGQQSTAVGRNALFGSTGSFNIGIGYAAGYNIGAGTNNTCIGYQSDVSSGLTNGTAIGNGAVCTVSNTMKFGNASVTNNYFSNTVNAVTFTASSDLRYKKEISPISSSLDILSKLQPVNYYFKTEQELTAEKIKSIAFGGDKTHERQVGFIAQEVEKLVPEVVHTDGEGYKSIDYAKFSPFIIKAMQEQQLLIEQLLKTNEKLLKDNQEILKRLEALEKK</sequence>
<gene>
    <name evidence="4" type="ORF">HKT18_07775</name>
</gene>
<keyword evidence="2" id="KW-0732">Signal</keyword>
<dbReference type="Proteomes" id="UP000536509">
    <property type="component" value="Unassembled WGS sequence"/>
</dbReference>
<evidence type="ECO:0000256" key="2">
    <source>
        <dbReference type="SAM" id="SignalP"/>
    </source>
</evidence>
<proteinExistence type="predicted"/>
<protein>
    <recommendedName>
        <fullName evidence="3">Peptidase S74 domain-containing protein</fullName>
    </recommendedName>
</protein>
<feature type="chain" id="PRO_5030782765" description="Peptidase S74 domain-containing protein" evidence="2">
    <location>
        <begin position="23"/>
        <end position="464"/>
    </location>
</feature>
<name>A0A7Y3VZ26_9FLAO</name>
<accession>A0A7Y3VZ26</accession>
<dbReference type="EMBL" id="JABEVX010000003">
    <property type="protein sequence ID" value="NNT72107.1"/>
    <property type="molecule type" value="Genomic_DNA"/>
</dbReference>
<dbReference type="InterPro" id="IPR030392">
    <property type="entry name" value="S74_ICA"/>
</dbReference>
<dbReference type="PROSITE" id="PS51688">
    <property type="entry name" value="ICA"/>
    <property type="match status" value="1"/>
</dbReference>
<dbReference type="Pfam" id="PF13884">
    <property type="entry name" value="Peptidase_S74"/>
    <property type="match status" value="1"/>
</dbReference>
<dbReference type="AlphaFoldDB" id="A0A7Y3VZ26"/>
<dbReference type="InterPro" id="IPR011049">
    <property type="entry name" value="Serralysin-like_metalloprot_C"/>
</dbReference>
<reference evidence="4 5" key="1">
    <citation type="submission" date="2020-05" db="EMBL/GenBank/DDBJ databases">
        <title>Draft genome of Flavobacterium sp. IMCC34852.</title>
        <authorList>
            <person name="Song J."/>
            <person name="Cho J.-C."/>
        </authorList>
    </citation>
    <scope>NUCLEOTIDE SEQUENCE [LARGE SCALE GENOMIC DNA]</scope>
    <source>
        <strain evidence="4 5">IMCC34852</strain>
    </source>
</reference>
<dbReference type="RefSeq" id="WP_171222282.1">
    <property type="nucleotide sequence ID" value="NZ_CP121446.1"/>
</dbReference>
<organism evidence="4 5">
    <name type="scientific">Flavobacterium rivulicola</name>
    <dbReference type="NCBI Taxonomy" id="2732161"/>
    <lineage>
        <taxon>Bacteria</taxon>
        <taxon>Pseudomonadati</taxon>
        <taxon>Bacteroidota</taxon>
        <taxon>Flavobacteriia</taxon>
        <taxon>Flavobacteriales</taxon>
        <taxon>Flavobacteriaceae</taxon>
        <taxon>Flavobacterium</taxon>
    </lineage>
</organism>
<evidence type="ECO:0000259" key="3">
    <source>
        <dbReference type="PROSITE" id="PS51688"/>
    </source>
</evidence>
<feature type="coiled-coil region" evidence="1">
    <location>
        <begin position="430"/>
        <end position="464"/>
    </location>
</feature>
<keyword evidence="1" id="KW-0175">Coiled coil</keyword>
<feature type="domain" description="Peptidase S74" evidence="3">
    <location>
        <begin position="338"/>
        <end position="444"/>
    </location>
</feature>
<evidence type="ECO:0000313" key="4">
    <source>
        <dbReference type="EMBL" id="NNT72107.1"/>
    </source>
</evidence>
<evidence type="ECO:0000313" key="5">
    <source>
        <dbReference type="Proteomes" id="UP000536509"/>
    </source>
</evidence>
<keyword evidence="5" id="KW-1185">Reference proteome</keyword>
<feature type="signal peptide" evidence="2">
    <location>
        <begin position="1"/>
        <end position="22"/>
    </location>
</feature>
<comment type="caution">
    <text evidence="4">The sequence shown here is derived from an EMBL/GenBank/DDBJ whole genome shotgun (WGS) entry which is preliminary data.</text>
</comment>
<dbReference type="Gene3D" id="2.150.10.10">
    <property type="entry name" value="Serralysin-like metalloprotease, C-terminal"/>
    <property type="match status" value="1"/>
</dbReference>